<protein>
    <submittedName>
        <fullName evidence="9">MFS drug efflux pump like protein</fullName>
    </submittedName>
</protein>
<comment type="subcellular location">
    <subcellularLocation>
        <location evidence="1">Membrane</location>
        <topology evidence="1">Multi-pass membrane protein</topology>
    </subcellularLocation>
</comment>
<comment type="caution">
    <text evidence="9">The sequence shown here is derived from an EMBL/GenBank/DDBJ whole genome shotgun (WGS) entry which is preliminary data.</text>
</comment>
<sequence length="595" mass="64794">MAVHEDAEKGTAGYNSNSSGEHIDDNRLKPELTHDSVLGMQSHGHPGDGVDNPYVHQHMDMQLFTSLTAMSFLWIGSQIPLFLFGSVLVDIYGEIGGAGGRWLWMVIGYLIPNAALCPFVGALSDLFGRRWVAAVGQVALIVGPIVVATSHDINTAIGGQVISGFGAGLNELIALAGTSELVPVRKRSAYVGAVVFTILPFCPSPMWAQLIAKASNWRYVGILVGVWNFVGLILVAFLYKDPAAMYKSKRPAKDVLREIDYIGGLLSIFGITCFMMGLQWGASQYSWGSAHVLVPFILGVILIISFFVWELKFARFPMCPKGLFRKDKQSMIVIFLITFLSGANFFVLLLFWPTQVYNMYGNDPIGIGIRTLPIGFGIIGGAVIGLVMIGVTKGRTKALLIFWTVCMTAFTGGISVATTKNLTPTVYPLVTLASIAVGAVIIPCSIIAQVICPTEFIGTVTAITLAIRYVGGAIGFTVYYNVFFSKLKNNYLPKLAPSVLTMGLSVKIVSIDQVTAELTRYFTMAAQGQFKALETAIRTEDFINPSSKDTAYDIIIGVTQEAFAKAYRWPYWISIAFGGACIILALFMRDIRQHM</sequence>
<dbReference type="InterPro" id="IPR010573">
    <property type="entry name" value="MFS_Str1/Tri12-like"/>
</dbReference>
<feature type="transmembrane region" description="Helical" evidence="7">
    <location>
        <begin position="460"/>
        <end position="482"/>
    </location>
</feature>
<proteinExistence type="predicted"/>
<evidence type="ECO:0000256" key="6">
    <source>
        <dbReference type="SAM" id="MobiDB-lite"/>
    </source>
</evidence>
<dbReference type="SUPFAM" id="SSF103473">
    <property type="entry name" value="MFS general substrate transporter"/>
    <property type="match status" value="1"/>
</dbReference>
<feature type="transmembrane region" description="Helical" evidence="7">
    <location>
        <begin position="332"/>
        <end position="352"/>
    </location>
</feature>
<keyword evidence="5 7" id="KW-0472">Membrane</keyword>
<dbReference type="AlphaFoldDB" id="A0A0F4GMD5"/>
<evidence type="ECO:0000256" key="1">
    <source>
        <dbReference type="ARBA" id="ARBA00004141"/>
    </source>
</evidence>
<feature type="transmembrane region" description="Helical" evidence="7">
    <location>
        <begin position="219"/>
        <end position="239"/>
    </location>
</feature>
<feature type="transmembrane region" description="Helical" evidence="7">
    <location>
        <begin position="101"/>
        <end position="124"/>
    </location>
</feature>
<evidence type="ECO:0000313" key="10">
    <source>
        <dbReference type="Proteomes" id="UP000033647"/>
    </source>
</evidence>
<dbReference type="Gene3D" id="1.20.1250.20">
    <property type="entry name" value="MFS general substrate transporter like domains"/>
    <property type="match status" value="2"/>
</dbReference>
<keyword evidence="3 7" id="KW-0812">Transmembrane</keyword>
<evidence type="ECO:0000313" key="9">
    <source>
        <dbReference type="EMBL" id="KJX97360.1"/>
    </source>
</evidence>
<feature type="transmembrane region" description="Helical" evidence="7">
    <location>
        <begin position="131"/>
        <end position="151"/>
    </location>
</feature>
<feature type="transmembrane region" description="Helical" evidence="7">
    <location>
        <begin position="569"/>
        <end position="588"/>
    </location>
</feature>
<evidence type="ECO:0000256" key="5">
    <source>
        <dbReference type="ARBA" id="ARBA00023136"/>
    </source>
</evidence>
<evidence type="ECO:0000256" key="3">
    <source>
        <dbReference type="ARBA" id="ARBA00022692"/>
    </source>
</evidence>
<dbReference type="Proteomes" id="UP000033647">
    <property type="component" value="Unassembled WGS sequence"/>
</dbReference>
<feature type="transmembrane region" description="Helical" evidence="7">
    <location>
        <begin position="189"/>
        <end position="207"/>
    </location>
</feature>
<feature type="transmembrane region" description="Helical" evidence="7">
    <location>
        <begin position="259"/>
        <end position="280"/>
    </location>
</feature>
<organism evidence="9 10">
    <name type="scientific">Zymoseptoria brevis</name>
    <dbReference type="NCBI Taxonomy" id="1047168"/>
    <lineage>
        <taxon>Eukaryota</taxon>
        <taxon>Fungi</taxon>
        <taxon>Dikarya</taxon>
        <taxon>Ascomycota</taxon>
        <taxon>Pezizomycotina</taxon>
        <taxon>Dothideomycetes</taxon>
        <taxon>Dothideomycetidae</taxon>
        <taxon>Mycosphaerellales</taxon>
        <taxon>Mycosphaerellaceae</taxon>
        <taxon>Zymoseptoria</taxon>
    </lineage>
</organism>
<gene>
    <name evidence="9" type="ORF">TI39_contig504g00001</name>
</gene>
<reference evidence="9 10" key="1">
    <citation type="submission" date="2015-03" db="EMBL/GenBank/DDBJ databases">
        <title>RNA-seq based gene annotation and comparative genomics of four Zymoseptoria species reveal species-specific pathogenicity related genes and transposable element activity.</title>
        <authorList>
            <person name="Grandaubert J."/>
            <person name="Bhattacharyya A."/>
            <person name="Stukenbrock E.H."/>
        </authorList>
    </citation>
    <scope>NUCLEOTIDE SEQUENCE [LARGE SCALE GENOMIC DNA]</scope>
    <source>
        <strain evidence="9 10">Zb18110</strain>
    </source>
</reference>
<evidence type="ECO:0000259" key="8">
    <source>
        <dbReference type="PROSITE" id="PS50850"/>
    </source>
</evidence>
<keyword evidence="4 7" id="KW-1133">Transmembrane helix</keyword>
<feature type="domain" description="Major facilitator superfamily (MFS) profile" evidence="8">
    <location>
        <begin position="64"/>
        <end position="515"/>
    </location>
</feature>
<dbReference type="Pfam" id="PF06609">
    <property type="entry name" value="TRI12"/>
    <property type="match status" value="1"/>
</dbReference>
<feature type="transmembrane region" description="Helical" evidence="7">
    <location>
        <begin position="398"/>
        <end position="417"/>
    </location>
</feature>
<dbReference type="PROSITE" id="PS00216">
    <property type="entry name" value="SUGAR_TRANSPORT_1"/>
    <property type="match status" value="1"/>
</dbReference>
<feature type="region of interest" description="Disordered" evidence="6">
    <location>
        <begin position="1"/>
        <end position="26"/>
    </location>
</feature>
<keyword evidence="2" id="KW-0813">Transport</keyword>
<feature type="transmembrane region" description="Helical" evidence="7">
    <location>
        <begin position="292"/>
        <end position="311"/>
    </location>
</feature>
<dbReference type="PANTHER" id="PTHR23501:SF109">
    <property type="entry name" value="MAJOR FACILITATOR SUPERFAMILY (MFS) PROFILE DOMAIN-CONTAINING PROTEIN-RELATED"/>
    <property type="match status" value="1"/>
</dbReference>
<feature type="transmembrane region" description="Helical" evidence="7">
    <location>
        <begin position="157"/>
        <end position="177"/>
    </location>
</feature>
<keyword evidence="10" id="KW-1185">Reference proteome</keyword>
<evidence type="ECO:0000256" key="4">
    <source>
        <dbReference type="ARBA" id="ARBA00022989"/>
    </source>
</evidence>
<dbReference type="EMBL" id="LAFY01000496">
    <property type="protein sequence ID" value="KJX97360.1"/>
    <property type="molecule type" value="Genomic_DNA"/>
</dbReference>
<dbReference type="OrthoDB" id="4161376at2759"/>
<dbReference type="InterPro" id="IPR036259">
    <property type="entry name" value="MFS_trans_sf"/>
</dbReference>
<evidence type="ECO:0000256" key="2">
    <source>
        <dbReference type="ARBA" id="ARBA00022448"/>
    </source>
</evidence>
<feature type="transmembrane region" description="Helical" evidence="7">
    <location>
        <begin position="372"/>
        <end position="391"/>
    </location>
</feature>
<dbReference type="GO" id="GO:0005886">
    <property type="term" value="C:plasma membrane"/>
    <property type="evidence" value="ECO:0007669"/>
    <property type="project" value="TreeGrafter"/>
</dbReference>
<accession>A0A0F4GMD5</accession>
<feature type="transmembrane region" description="Helical" evidence="7">
    <location>
        <begin position="429"/>
        <end position="448"/>
    </location>
</feature>
<feature type="transmembrane region" description="Helical" evidence="7">
    <location>
        <begin position="67"/>
        <end position="89"/>
    </location>
</feature>
<evidence type="ECO:0000256" key="7">
    <source>
        <dbReference type="SAM" id="Phobius"/>
    </source>
</evidence>
<dbReference type="PANTHER" id="PTHR23501">
    <property type="entry name" value="MAJOR FACILITATOR SUPERFAMILY"/>
    <property type="match status" value="1"/>
</dbReference>
<dbReference type="GO" id="GO:0022857">
    <property type="term" value="F:transmembrane transporter activity"/>
    <property type="evidence" value="ECO:0007669"/>
    <property type="project" value="InterPro"/>
</dbReference>
<dbReference type="InterPro" id="IPR005829">
    <property type="entry name" value="Sugar_transporter_CS"/>
</dbReference>
<name>A0A0F4GMD5_9PEZI</name>
<dbReference type="InterPro" id="IPR020846">
    <property type="entry name" value="MFS_dom"/>
</dbReference>
<dbReference type="PROSITE" id="PS50850">
    <property type="entry name" value="MFS"/>
    <property type="match status" value="1"/>
</dbReference>